<keyword evidence="2" id="KW-0547">Nucleotide-binding</keyword>
<dbReference type="SUPFAM" id="SSF55874">
    <property type="entry name" value="ATPase domain of HSP90 chaperone/DNA topoisomerase II/histidine kinase"/>
    <property type="match status" value="1"/>
</dbReference>
<organism evidence="2 3">
    <name type="scientific">Candidatus Odoribacter faecigallinarum</name>
    <dbReference type="NCBI Taxonomy" id="2838706"/>
    <lineage>
        <taxon>Bacteria</taxon>
        <taxon>Pseudomonadati</taxon>
        <taxon>Bacteroidota</taxon>
        <taxon>Bacteroidia</taxon>
        <taxon>Bacteroidales</taxon>
        <taxon>Odoribacteraceae</taxon>
        <taxon>Odoribacter</taxon>
    </lineage>
</organism>
<accession>A0A9D1V061</accession>
<name>A0A9D1V061_9BACT</name>
<dbReference type="GO" id="GO:0005524">
    <property type="term" value="F:ATP binding"/>
    <property type="evidence" value="ECO:0007669"/>
    <property type="project" value="UniProtKB-KW"/>
</dbReference>
<dbReference type="InterPro" id="IPR036890">
    <property type="entry name" value="HATPase_C_sf"/>
</dbReference>
<reference evidence="2" key="2">
    <citation type="submission" date="2021-04" db="EMBL/GenBank/DDBJ databases">
        <authorList>
            <person name="Gilroy R."/>
        </authorList>
    </citation>
    <scope>NUCLEOTIDE SEQUENCE</scope>
    <source>
        <strain evidence="2">23274</strain>
    </source>
</reference>
<sequence length="217" mass="24743">MNIDGLLKRYFGDNGTLPVIEMFDNESIYSVYEDIVNTLKRQPDIELGILQALSFCFYEILDNVLTHSMKSCGTVVMKYTLEKARIQIMVLDDGIGIHRSLTENKAYRDISEAEALAKCMLDRVTDGKGMGFGLYSIACLIRHAGIVLKLHSGNHILTFNGVEERIEEDDFWQGTVIYFELHSDKEIDPNEVLGDRTDVVSEFNDEFLDTEDIDNLW</sequence>
<reference evidence="2" key="1">
    <citation type="journal article" date="2021" name="PeerJ">
        <title>Extensive microbial diversity within the chicken gut microbiome revealed by metagenomics and culture.</title>
        <authorList>
            <person name="Gilroy R."/>
            <person name="Ravi A."/>
            <person name="Getino M."/>
            <person name="Pursley I."/>
            <person name="Horton D.L."/>
            <person name="Alikhan N.F."/>
            <person name="Baker D."/>
            <person name="Gharbi K."/>
            <person name="Hall N."/>
            <person name="Watson M."/>
            <person name="Adriaenssens E.M."/>
            <person name="Foster-Nyarko E."/>
            <person name="Jarju S."/>
            <person name="Secka A."/>
            <person name="Antonio M."/>
            <person name="Oren A."/>
            <person name="Chaudhuri R.R."/>
            <person name="La Ragione R."/>
            <person name="Hildebrand F."/>
            <person name="Pallen M.J."/>
        </authorList>
    </citation>
    <scope>NUCLEOTIDE SEQUENCE</scope>
    <source>
        <strain evidence="2">23274</strain>
    </source>
</reference>
<dbReference type="EMBL" id="DXFT01000100">
    <property type="protein sequence ID" value="HIX03498.1"/>
    <property type="molecule type" value="Genomic_DNA"/>
</dbReference>
<proteinExistence type="predicted"/>
<dbReference type="Proteomes" id="UP000824202">
    <property type="component" value="Unassembled WGS sequence"/>
</dbReference>
<protein>
    <submittedName>
        <fullName evidence="2">ATP-binding protein</fullName>
    </submittedName>
</protein>
<gene>
    <name evidence="2" type="ORF">H9863_05195</name>
</gene>
<dbReference type="InterPro" id="IPR003594">
    <property type="entry name" value="HATPase_dom"/>
</dbReference>
<dbReference type="Gene3D" id="3.30.565.10">
    <property type="entry name" value="Histidine kinase-like ATPase, C-terminal domain"/>
    <property type="match status" value="1"/>
</dbReference>
<dbReference type="Pfam" id="PF02518">
    <property type="entry name" value="HATPase_c"/>
    <property type="match status" value="1"/>
</dbReference>
<feature type="domain" description="Histidine kinase/HSP90-like ATPase" evidence="1">
    <location>
        <begin position="53"/>
        <end position="181"/>
    </location>
</feature>
<comment type="caution">
    <text evidence="2">The sequence shown here is derived from an EMBL/GenBank/DDBJ whole genome shotgun (WGS) entry which is preliminary data.</text>
</comment>
<dbReference type="AlphaFoldDB" id="A0A9D1V061"/>
<evidence type="ECO:0000313" key="3">
    <source>
        <dbReference type="Proteomes" id="UP000824202"/>
    </source>
</evidence>
<evidence type="ECO:0000313" key="2">
    <source>
        <dbReference type="EMBL" id="HIX03498.1"/>
    </source>
</evidence>
<keyword evidence="2" id="KW-0067">ATP-binding</keyword>
<evidence type="ECO:0000259" key="1">
    <source>
        <dbReference type="Pfam" id="PF02518"/>
    </source>
</evidence>